<sequence length="188" mass="19586">MLLQLNLALLAFTAQNVQLGAAKVNSVCQDPGWSSMRPCAAYCLGCDGRSDQMVYWLECGSPFPNECYCSTDLFALATSKLQSYCLGAGFTALGVIANAPATTTANPNAPTVTKVTLVTETVSSTGSRAPSALVSITAATKSTTSQVTVDATSTVRVDTKGNPVGKLPDGLSTSDQIALAHKEEMIRL</sequence>
<keyword evidence="3" id="KW-1185">Reference proteome</keyword>
<dbReference type="EMBL" id="JAUKUD010000005">
    <property type="protein sequence ID" value="KAK0743977.1"/>
    <property type="molecule type" value="Genomic_DNA"/>
</dbReference>
<keyword evidence="1" id="KW-0732">Signal</keyword>
<evidence type="ECO:0000313" key="2">
    <source>
        <dbReference type="EMBL" id="KAK0743977.1"/>
    </source>
</evidence>
<accession>A0AA40ER89</accession>
<gene>
    <name evidence="2" type="ORF">B0T18DRAFT_392658</name>
</gene>
<protein>
    <recommendedName>
        <fullName evidence="4">Extracellular membrane protein CFEM domain-containing protein</fullName>
    </recommendedName>
</protein>
<name>A0AA40ER89_9PEZI</name>
<evidence type="ECO:0000313" key="3">
    <source>
        <dbReference type="Proteomes" id="UP001172155"/>
    </source>
</evidence>
<proteinExistence type="predicted"/>
<evidence type="ECO:0008006" key="4">
    <source>
        <dbReference type="Google" id="ProtNLM"/>
    </source>
</evidence>
<feature type="chain" id="PRO_5041350108" description="Extracellular membrane protein CFEM domain-containing protein" evidence="1">
    <location>
        <begin position="23"/>
        <end position="188"/>
    </location>
</feature>
<dbReference type="Proteomes" id="UP001172155">
    <property type="component" value="Unassembled WGS sequence"/>
</dbReference>
<dbReference type="AlphaFoldDB" id="A0AA40ER89"/>
<reference evidence="2" key="1">
    <citation type="submission" date="2023-06" db="EMBL/GenBank/DDBJ databases">
        <title>Genome-scale phylogeny and comparative genomics of the fungal order Sordariales.</title>
        <authorList>
            <consortium name="Lawrence Berkeley National Laboratory"/>
            <person name="Hensen N."/>
            <person name="Bonometti L."/>
            <person name="Westerberg I."/>
            <person name="Brannstrom I.O."/>
            <person name="Guillou S."/>
            <person name="Cros-Aarteil S."/>
            <person name="Calhoun S."/>
            <person name="Haridas S."/>
            <person name="Kuo A."/>
            <person name="Mondo S."/>
            <person name="Pangilinan J."/>
            <person name="Riley R."/>
            <person name="LaButti K."/>
            <person name="Andreopoulos B."/>
            <person name="Lipzen A."/>
            <person name="Chen C."/>
            <person name="Yanf M."/>
            <person name="Daum C."/>
            <person name="Ng V."/>
            <person name="Clum A."/>
            <person name="Steindorff A."/>
            <person name="Ohm R."/>
            <person name="Martin F."/>
            <person name="Silar P."/>
            <person name="Natvig D."/>
            <person name="Lalanne C."/>
            <person name="Gautier V."/>
            <person name="Ament-velasquez S.L."/>
            <person name="Kruys A."/>
            <person name="Hutchinson M.I."/>
            <person name="Powell A.J."/>
            <person name="Barry K."/>
            <person name="Miller A.N."/>
            <person name="Grigoriev I.V."/>
            <person name="Debuchy R."/>
            <person name="Gladieux P."/>
            <person name="Thoren M.H."/>
            <person name="Johannesson H."/>
        </authorList>
    </citation>
    <scope>NUCLEOTIDE SEQUENCE</scope>
    <source>
        <strain evidence="2">SMH3187-1</strain>
    </source>
</reference>
<feature type="signal peptide" evidence="1">
    <location>
        <begin position="1"/>
        <end position="22"/>
    </location>
</feature>
<comment type="caution">
    <text evidence="2">The sequence shown here is derived from an EMBL/GenBank/DDBJ whole genome shotgun (WGS) entry which is preliminary data.</text>
</comment>
<evidence type="ECO:0000256" key="1">
    <source>
        <dbReference type="SAM" id="SignalP"/>
    </source>
</evidence>
<organism evidence="2 3">
    <name type="scientific">Schizothecium vesticola</name>
    <dbReference type="NCBI Taxonomy" id="314040"/>
    <lineage>
        <taxon>Eukaryota</taxon>
        <taxon>Fungi</taxon>
        <taxon>Dikarya</taxon>
        <taxon>Ascomycota</taxon>
        <taxon>Pezizomycotina</taxon>
        <taxon>Sordariomycetes</taxon>
        <taxon>Sordariomycetidae</taxon>
        <taxon>Sordariales</taxon>
        <taxon>Schizotheciaceae</taxon>
        <taxon>Schizothecium</taxon>
    </lineage>
</organism>